<evidence type="ECO:0000256" key="2">
    <source>
        <dbReference type="ARBA" id="ARBA00023163"/>
    </source>
</evidence>
<accession>A0A0D6JV90</accession>
<organism evidence="4 5">
    <name type="scientific">Haloferax massiliensis</name>
    <dbReference type="NCBI Taxonomy" id="1476858"/>
    <lineage>
        <taxon>Archaea</taxon>
        <taxon>Methanobacteriati</taxon>
        <taxon>Methanobacteriota</taxon>
        <taxon>Stenosarchaea group</taxon>
        <taxon>Halobacteria</taxon>
        <taxon>Halobacteriales</taxon>
        <taxon>Haloferacaceae</taxon>
        <taxon>Haloferax</taxon>
    </lineage>
</organism>
<dbReference type="PANTHER" id="PTHR34236">
    <property type="entry name" value="DIMETHYL SULFOXIDE REDUCTASE TRANSCRIPTIONAL ACTIVATOR"/>
    <property type="match status" value="1"/>
</dbReference>
<dbReference type="Pfam" id="PF04967">
    <property type="entry name" value="HTH_10"/>
    <property type="match status" value="1"/>
</dbReference>
<dbReference type="InterPro" id="IPR007050">
    <property type="entry name" value="HTH_bacterioopsin"/>
</dbReference>
<proteinExistence type="predicted"/>
<protein>
    <submittedName>
        <fullName evidence="4">HTH DNA binding domain protein</fullName>
    </submittedName>
</protein>
<keyword evidence="5" id="KW-1185">Reference proteome</keyword>
<dbReference type="Proteomes" id="UP000198902">
    <property type="component" value="Unassembled WGS sequence"/>
</dbReference>
<evidence type="ECO:0000256" key="1">
    <source>
        <dbReference type="ARBA" id="ARBA00023015"/>
    </source>
</evidence>
<keyword evidence="2" id="KW-0804">Transcription</keyword>
<feature type="domain" description="HTH bat-type" evidence="3">
    <location>
        <begin position="7"/>
        <end position="43"/>
    </location>
</feature>
<keyword evidence="1" id="KW-0805">Transcription regulation</keyword>
<dbReference type="EMBL" id="CSTE01000003">
    <property type="protein sequence ID" value="CQR52108.1"/>
    <property type="molecule type" value="Genomic_DNA"/>
</dbReference>
<evidence type="ECO:0000313" key="5">
    <source>
        <dbReference type="Proteomes" id="UP000198902"/>
    </source>
</evidence>
<reference evidence="5" key="1">
    <citation type="submission" date="2015-03" db="EMBL/GenBank/DDBJ databases">
        <authorList>
            <person name="Urmite Genomes"/>
        </authorList>
    </citation>
    <scope>NUCLEOTIDE SEQUENCE [LARGE SCALE GENOMIC DNA]</scope>
    <source>
        <strain evidence="5">Arc-Hr</strain>
    </source>
</reference>
<sequence length="69" mass="7904">MTLEDRLTPRQLEVLQTAYESGYFESPRAQTGTDLAAVLDISQAIDFSCYDDRRLRRRRMGGGDFRTVS</sequence>
<gene>
    <name evidence="4" type="ORF">BN996_02983</name>
</gene>
<evidence type="ECO:0000259" key="3">
    <source>
        <dbReference type="Pfam" id="PF04967"/>
    </source>
</evidence>
<name>A0A0D6JV90_9EURY</name>
<evidence type="ECO:0000313" key="4">
    <source>
        <dbReference type="EMBL" id="CQR52108.1"/>
    </source>
</evidence>
<dbReference type="AlphaFoldDB" id="A0A0D6JV90"/>
<dbReference type="PANTHER" id="PTHR34236:SF1">
    <property type="entry name" value="DIMETHYL SULFOXIDE REDUCTASE TRANSCRIPTIONAL ACTIVATOR"/>
    <property type="match status" value="1"/>
</dbReference>
<dbReference type="RefSeq" id="WP_089780305.1">
    <property type="nucleotide sequence ID" value="NZ_CABLRR010000003.1"/>
</dbReference>
<dbReference type="OrthoDB" id="165911at2157"/>